<evidence type="ECO:0000313" key="2">
    <source>
        <dbReference type="EMBL" id="ESN92567.1"/>
    </source>
</evidence>
<gene>
    <name evidence="3" type="primary">20194947</name>
    <name evidence="2" type="ORF">HELRODRAFT_107973</name>
</gene>
<protein>
    <recommendedName>
        <fullName evidence="1">Rhodanese domain-containing protein</fullName>
    </recommendedName>
</protein>
<feature type="domain" description="Rhodanese" evidence="1">
    <location>
        <begin position="160"/>
        <end position="244"/>
    </location>
</feature>
<dbReference type="InterPro" id="IPR001763">
    <property type="entry name" value="Rhodanese-like_dom"/>
</dbReference>
<name>T1EEE5_HELRO</name>
<dbReference type="EnsemblMetazoa" id="HelroT107973">
    <property type="protein sequence ID" value="HelroP107973"/>
    <property type="gene ID" value="HelroG107973"/>
</dbReference>
<reference evidence="4" key="1">
    <citation type="submission" date="2012-12" db="EMBL/GenBank/DDBJ databases">
        <authorList>
            <person name="Hellsten U."/>
            <person name="Grimwood J."/>
            <person name="Chapman J.A."/>
            <person name="Shapiro H."/>
            <person name="Aerts A."/>
            <person name="Otillar R.P."/>
            <person name="Terry A.Y."/>
            <person name="Boore J.L."/>
            <person name="Simakov O."/>
            <person name="Marletaz F."/>
            <person name="Cho S.-J."/>
            <person name="Edsinger-Gonzales E."/>
            <person name="Havlak P."/>
            <person name="Kuo D.-H."/>
            <person name="Larsson T."/>
            <person name="Lv J."/>
            <person name="Arendt D."/>
            <person name="Savage R."/>
            <person name="Osoegawa K."/>
            <person name="de Jong P."/>
            <person name="Lindberg D.R."/>
            <person name="Seaver E.C."/>
            <person name="Weisblat D.A."/>
            <person name="Putnam N.H."/>
            <person name="Grigoriev I.V."/>
            <person name="Rokhsar D.S."/>
        </authorList>
    </citation>
    <scope>NUCLEOTIDE SEQUENCE</scope>
</reference>
<dbReference type="PANTHER" id="PTHR44086">
    <property type="entry name" value="THIOSULFATE SULFURTRANSFERASE RDL2, MITOCHONDRIAL-RELATED"/>
    <property type="match status" value="1"/>
</dbReference>
<dbReference type="OrthoDB" id="566238at2759"/>
<dbReference type="KEGG" id="hro:HELRODRAFT_107973"/>
<reference evidence="2 4" key="2">
    <citation type="journal article" date="2013" name="Nature">
        <title>Insights into bilaterian evolution from three spiralian genomes.</title>
        <authorList>
            <person name="Simakov O."/>
            <person name="Marletaz F."/>
            <person name="Cho S.J."/>
            <person name="Edsinger-Gonzales E."/>
            <person name="Havlak P."/>
            <person name="Hellsten U."/>
            <person name="Kuo D.H."/>
            <person name="Larsson T."/>
            <person name="Lv J."/>
            <person name="Arendt D."/>
            <person name="Savage R."/>
            <person name="Osoegawa K."/>
            <person name="de Jong P."/>
            <person name="Grimwood J."/>
            <person name="Chapman J.A."/>
            <person name="Shapiro H."/>
            <person name="Aerts A."/>
            <person name="Otillar R.P."/>
            <person name="Terry A.Y."/>
            <person name="Boore J.L."/>
            <person name="Grigoriev I.V."/>
            <person name="Lindberg D.R."/>
            <person name="Seaver E.C."/>
            <person name="Weisblat D.A."/>
            <person name="Putnam N.H."/>
            <person name="Rokhsar D.S."/>
        </authorList>
    </citation>
    <scope>NUCLEOTIDE SEQUENCE</scope>
</reference>
<organism evidence="3 4">
    <name type="scientific">Helobdella robusta</name>
    <name type="common">Californian leech</name>
    <dbReference type="NCBI Taxonomy" id="6412"/>
    <lineage>
        <taxon>Eukaryota</taxon>
        <taxon>Metazoa</taxon>
        <taxon>Spiralia</taxon>
        <taxon>Lophotrochozoa</taxon>
        <taxon>Annelida</taxon>
        <taxon>Clitellata</taxon>
        <taxon>Hirudinea</taxon>
        <taxon>Rhynchobdellida</taxon>
        <taxon>Glossiphoniidae</taxon>
        <taxon>Helobdella</taxon>
    </lineage>
</organism>
<dbReference type="EMBL" id="KB097639">
    <property type="protein sequence ID" value="ESN92567.1"/>
    <property type="molecule type" value="Genomic_DNA"/>
</dbReference>
<proteinExistence type="predicted"/>
<dbReference type="Gene3D" id="3.40.250.10">
    <property type="entry name" value="Rhodanese-like domain"/>
    <property type="match status" value="1"/>
</dbReference>
<dbReference type="AlphaFoldDB" id="T1EEE5"/>
<dbReference type="RefSeq" id="XP_009028901.1">
    <property type="nucleotide sequence ID" value="XM_009030653.1"/>
</dbReference>
<evidence type="ECO:0000313" key="4">
    <source>
        <dbReference type="Proteomes" id="UP000015101"/>
    </source>
</evidence>
<dbReference type="InterPro" id="IPR036873">
    <property type="entry name" value="Rhodanese-like_dom_sf"/>
</dbReference>
<keyword evidence="4" id="KW-1185">Reference proteome</keyword>
<dbReference type="GeneID" id="20194947"/>
<accession>T1EEE5</accession>
<evidence type="ECO:0000313" key="3">
    <source>
        <dbReference type="EnsemblMetazoa" id="HelroP107973"/>
    </source>
</evidence>
<dbReference type="EMBL" id="AMQM01001742">
    <property type="status" value="NOT_ANNOTATED_CDS"/>
    <property type="molecule type" value="Genomic_DNA"/>
</dbReference>
<dbReference type="CTD" id="20194947"/>
<dbReference type="Proteomes" id="UP000015101">
    <property type="component" value="Unassembled WGS sequence"/>
</dbReference>
<evidence type="ECO:0000259" key="1">
    <source>
        <dbReference type="PROSITE" id="PS50206"/>
    </source>
</evidence>
<dbReference type="Pfam" id="PF00581">
    <property type="entry name" value="Rhodanese"/>
    <property type="match status" value="1"/>
</dbReference>
<dbReference type="InParanoid" id="T1EEE5"/>
<dbReference type="PROSITE" id="PS50206">
    <property type="entry name" value="RHODANESE_3"/>
    <property type="match status" value="1"/>
</dbReference>
<dbReference type="HOGENOM" id="CLU_1139086_0_0_1"/>
<sequence length="244" mass="26873">MSSSALGSVVSRMAGASNCQSIVLRGGPLKDFINRGKIVENVSNFTKRCFVRVGSTLSVSANAGRHKDGENEFENFVVRLIMKRLKLCYGAANNQYHLLQFDHRCLSTAVKGEEAVNLKVKEKSASSTASPTSQTSAQAASPAVSKKFEISYEDLLSFVRLEEKFLFDVREPKEIQDTGSLPHAINIPLTQLKASLQLDESEFTARFHIRKPSPTDSHLMVFYGLSSVKGMSALEIAHKLGFKK</sequence>
<reference evidence="3" key="3">
    <citation type="submission" date="2015-06" db="UniProtKB">
        <authorList>
            <consortium name="EnsemblMetazoa"/>
        </authorList>
    </citation>
    <scope>IDENTIFICATION</scope>
</reference>
<dbReference type="STRING" id="6412.T1EEE5"/>
<dbReference type="SUPFAM" id="SSF52821">
    <property type="entry name" value="Rhodanese/Cell cycle control phosphatase"/>
    <property type="match status" value="1"/>
</dbReference>
<dbReference type="PANTHER" id="PTHR44086:SF10">
    <property type="entry name" value="THIOSULFATE SULFURTRANSFERASE_RHODANESE-LIKE DOMAIN-CONTAINING PROTEIN 3"/>
    <property type="match status" value="1"/>
</dbReference>